<comment type="similarity">
    <text evidence="3 10">Belongs to the glycosyltransferase 39 family.</text>
</comment>
<dbReference type="Pfam" id="PF02366">
    <property type="entry name" value="PMT"/>
    <property type="match status" value="1"/>
</dbReference>
<evidence type="ECO:0000259" key="12">
    <source>
        <dbReference type="Pfam" id="PF02366"/>
    </source>
</evidence>
<dbReference type="InterPro" id="IPR032421">
    <property type="entry name" value="PMT_4TMC"/>
</dbReference>
<evidence type="ECO:0000256" key="5">
    <source>
        <dbReference type="ARBA" id="ARBA00022679"/>
    </source>
</evidence>
<feature type="transmembrane region" description="Helical" evidence="10">
    <location>
        <begin position="292"/>
        <end position="313"/>
    </location>
</feature>
<protein>
    <recommendedName>
        <fullName evidence="9 10">Polyprenol-phosphate-mannose--protein mannosyltransferase</fullName>
        <ecNumber evidence="10">2.4.1.-</ecNumber>
    </recommendedName>
</protein>
<feature type="domain" description="ArnT-like N-terminal" evidence="12">
    <location>
        <begin position="117"/>
        <end position="292"/>
    </location>
</feature>
<evidence type="ECO:0000256" key="11">
    <source>
        <dbReference type="SAM" id="MobiDB-lite"/>
    </source>
</evidence>
<keyword evidence="4 10" id="KW-0328">Glycosyltransferase</keyword>
<evidence type="ECO:0000256" key="3">
    <source>
        <dbReference type="ARBA" id="ARBA00007222"/>
    </source>
</evidence>
<keyword evidence="15" id="KW-1185">Reference proteome</keyword>
<evidence type="ECO:0000256" key="2">
    <source>
        <dbReference type="ARBA" id="ARBA00004922"/>
    </source>
</evidence>
<evidence type="ECO:0000256" key="10">
    <source>
        <dbReference type="RuleBase" id="RU367007"/>
    </source>
</evidence>
<feature type="domain" description="Protein O-mannosyl-transferase C-terminal four TM" evidence="13">
    <location>
        <begin position="338"/>
        <end position="528"/>
    </location>
</feature>
<dbReference type="EC" id="2.4.1.-" evidence="10"/>
<evidence type="ECO:0000256" key="7">
    <source>
        <dbReference type="ARBA" id="ARBA00022989"/>
    </source>
</evidence>
<keyword evidence="10" id="KW-1003">Cell membrane</keyword>
<keyword evidence="8 10" id="KW-0472">Membrane</keyword>
<proteinExistence type="inferred from homology"/>
<dbReference type="Proteomes" id="UP000815698">
    <property type="component" value="Chromosome"/>
</dbReference>
<feature type="region of interest" description="Disordered" evidence="11">
    <location>
        <begin position="1"/>
        <end position="33"/>
    </location>
</feature>
<evidence type="ECO:0000256" key="6">
    <source>
        <dbReference type="ARBA" id="ARBA00022692"/>
    </source>
</evidence>
<name>A0ABN5DNE2_9MICO</name>
<keyword evidence="5 10" id="KW-0808">Transferase</keyword>
<comment type="subcellular location">
    <subcellularLocation>
        <location evidence="10">Cell membrane</location>
    </subcellularLocation>
    <subcellularLocation>
        <location evidence="1">Endomembrane system</location>
        <topology evidence="1">Multi-pass membrane protein</topology>
    </subcellularLocation>
</comment>
<dbReference type="PANTHER" id="PTHR10050:SF46">
    <property type="entry name" value="PROTEIN O-MANNOSYL-TRANSFERASE 2"/>
    <property type="match status" value="1"/>
</dbReference>
<evidence type="ECO:0000256" key="4">
    <source>
        <dbReference type="ARBA" id="ARBA00022676"/>
    </source>
</evidence>
<evidence type="ECO:0000313" key="14">
    <source>
        <dbReference type="EMBL" id="ATH96763.1"/>
    </source>
</evidence>
<feature type="transmembrane region" description="Helical" evidence="10">
    <location>
        <begin position="40"/>
        <end position="59"/>
    </location>
</feature>
<feature type="transmembrane region" description="Helical" evidence="10">
    <location>
        <begin position="486"/>
        <end position="508"/>
    </location>
</feature>
<evidence type="ECO:0000256" key="8">
    <source>
        <dbReference type="ARBA" id="ARBA00023136"/>
    </source>
</evidence>
<keyword evidence="7 10" id="KW-1133">Transmembrane helix</keyword>
<dbReference type="InterPro" id="IPR003342">
    <property type="entry name" value="ArnT-like_N"/>
</dbReference>
<feature type="transmembrane region" description="Helical" evidence="10">
    <location>
        <begin position="429"/>
        <end position="445"/>
    </location>
</feature>
<feature type="transmembrane region" description="Helical" evidence="10">
    <location>
        <begin position="137"/>
        <end position="155"/>
    </location>
</feature>
<evidence type="ECO:0000313" key="15">
    <source>
        <dbReference type="Proteomes" id="UP000815698"/>
    </source>
</evidence>
<evidence type="ECO:0000259" key="13">
    <source>
        <dbReference type="Pfam" id="PF16192"/>
    </source>
</evidence>
<feature type="transmembrane region" description="Helical" evidence="10">
    <location>
        <begin position="161"/>
        <end position="177"/>
    </location>
</feature>
<keyword evidence="6 10" id="KW-0812">Transmembrane</keyword>
<organism evidence="14 15">
    <name type="scientific">Dermabacter jinjuensis</name>
    <dbReference type="NCBI Taxonomy" id="1667168"/>
    <lineage>
        <taxon>Bacteria</taxon>
        <taxon>Bacillati</taxon>
        <taxon>Actinomycetota</taxon>
        <taxon>Actinomycetes</taxon>
        <taxon>Micrococcales</taxon>
        <taxon>Dermabacteraceae</taxon>
        <taxon>Dermabacter</taxon>
    </lineage>
</organism>
<sequence length="529" mass="59315">MSDTRASGSGGSSVAPRTGKRAARPSTGKVRGPFGLTERTTTWILALVLVVWSGALRLYKLGHVKTLIFDEIYYVRDAYTLLREGNERAWAKEVSKAAFERGDIDSYLPNPQYVVHPPVGKWVIALGEWALGADNPWGWRISVALVGTLGVLMLFLTVRRLLGNTALAFLAAYLLSIDGVHLTHSRTSLLDLILGFFCLLAFYFLLRDRDQFRVALGRIEGAVGGFGHVTGVRWWRIAAGISLGLACGVKWSGLYFVAVFGIMTVLWDWAARRHFGDPRWKLRGFALDAIPAFFAIVGSALATYVLSWSGWFASKDGYFRNWAAENGHASNPVTEALASLWHYHQEAYSFHVGLDSTHTYAAKPWLWLLQLRPTSFYYESYTYGESGCEVEKCSAAITNLGNPFIWWFGAVALLVTLVVAIVRRSGTAGAILSGIIAGYLPWFLYLDRTIFQFYSVVFEPWLIMAIVFVFALMLGTSTASRTRRRIAIFAIASLVVTMTLASAFWWPLWTAQVIPYDLWRAHMWFDFWI</sequence>
<feature type="transmembrane region" description="Helical" evidence="10">
    <location>
        <begin position="253"/>
        <end position="271"/>
    </location>
</feature>
<accession>A0ABN5DNE2</accession>
<gene>
    <name evidence="14" type="ORF">COP05_06470</name>
</gene>
<dbReference type="GO" id="GO:0016757">
    <property type="term" value="F:glycosyltransferase activity"/>
    <property type="evidence" value="ECO:0007669"/>
    <property type="project" value="UniProtKB-KW"/>
</dbReference>
<reference evidence="14 15" key="1">
    <citation type="journal article" date="2016" name="Int. J. Syst. Evol. Microbiol.">
        <title>Dermabacter jinjuensis sp. nov., a novel species of the genus Dermabacter isolated from a clinical specimen.</title>
        <authorList>
            <person name="Park Y.K."/>
            <person name="Lee K.M."/>
            <person name="Lee W.K."/>
            <person name="Cho M.J."/>
            <person name="Lee H.S."/>
            <person name="Cho Y.G."/>
            <person name="Lee Y.C."/>
            <person name="Lee W.K."/>
            <person name="Seong W.K."/>
            <person name="Hwang K.J."/>
        </authorList>
    </citation>
    <scope>NUCLEOTIDE SEQUENCE [LARGE SCALE GENOMIC DNA]</scope>
    <source>
        <strain evidence="14 15">32T</strain>
    </source>
</reference>
<dbReference type="RefSeq" id="WP_096883037.1">
    <property type="nucleotide sequence ID" value="NZ_CP023482.1"/>
</dbReference>
<comment type="function">
    <text evidence="10">Protein O-mannosyltransferase that catalyzes the transfer of a single mannose residue from a polyprenol phospho-mannosyl lipidic donor to the hydroxyl group of selected serine and threonine residues in acceptor proteins.</text>
</comment>
<feature type="transmembrane region" description="Helical" evidence="10">
    <location>
        <begin position="404"/>
        <end position="422"/>
    </location>
</feature>
<dbReference type="EMBL" id="CP023482">
    <property type="protein sequence ID" value="ATH96763.1"/>
    <property type="molecule type" value="Genomic_DNA"/>
</dbReference>
<dbReference type="InterPro" id="IPR027005">
    <property type="entry name" value="PMT-like"/>
</dbReference>
<dbReference type="Pfam" id="PF16192">
    <property type="entry name" value="PMT_4TMC"/>
    <property type="match status" value="1"/>
</dbReference>
<evidence type="ECO:0000256" key="9">
    <source>
        <dbReference type="ARBA" id="ARBA00093617"/>
    </source>
</evidence>
<dbReference type="PANTHER" id="PTHR10050">
    <property type="entry name" value="DOLICHYL-PHOSPHATE-MANNOSE--PROTEIN MANNOSYLTRANSFERASE"/>
    <property type="match status" value="1"/>
</dbReference>
<comment type="pathway">
    <text evidence="2 10">Protein modification; protein glycosylation.</text>
</comment>
<feature type="transmembrane region" description="Helical" evidence="10">
    <location>
        <begin position="451"/>
        <end position="474"/>
    </location>
</feature>
<feature type="transmembrane region" description="Helical" evidence="10">
    <location>
        <begin position="189"/>
        <end position="206"/>
    </location>
</feature>
<evidence type="ECO:0000256" key="1">
    <source>
        <dbReference type="ARBA" id="ARBA00004127"/>
    </source>
</evidence>